<evidence type="ECO:0000259" key="1">
    <source>
        <dbReference type="Pfam" id="PF00582"/>
    </source>
</evidence>
<dbReference type="CDD" id="cd23659">
    <property type="entry name" value="USP_At3g01520-like"/>
    <property type="match status" value="1"/>
</dbReference>
<name>A0A0R3U8N1_MESCO</name>
<sequence>MGRKYLLPIDPSENCRRAVKFYNENLRREDDSLVFLHVVEPNFKSPTVNISTDTDPSVRDMSTQMESAVAAGKMLGHKYLSWGREEGITCKALVHVDSKPGVAILKVAKENKVDHIIVASRGLNALGRTLLGSVSSYVVHHATVPVTVVPCPEDEKPSGTVRRFSLY</sequence>
<evidence type="ECO:0000313" key="2">
    <source>
        <dbReference type="EMBL" id="VDD77245.1"/>
    </source>
</evidence>
<dbReference type="PANTHER" id="PTHR46989">
    <property type="entry name" value="USP DOMAIN-CONTAINING PROTEIN"/>
    <property type="match status" value="1"/>
</dbReference>
<dbReference type="PRINTS" id="PR01438">
    <property type="entry name" value="UNVRSLSTRESS"/>
</dbReference>
<dbReference type="SUPFAM" id="SSF52402">
    <property type="entry name" value="Adenine nucleotide alpha hydrolases-like"/>
    <property type="match status" value="1"/>
</dbReference>
<dbReference type="Gene3D" id="3.40.50.620">
    <property type="entry name" value="HUPs"/>
    <property type="match status" value="1"/>
</dbReference>
<keyword evidence="3" id="KW-1185">Reference proteome</keyword>
<evidence type="ECO:0000313" key="4">
    <source>
        <dbReference type="WBParaSite" id="MCU_010564-RA"/>
    </source>
</evidence>
<dbReference type="Proteomes" id="UP000267029">
    <property type="component" value="Unassembled WGS sequence"/>
</dbReference>
<dbReference type="InterPro" id="IPR006015">
    <property type="entry name" value="Universal_stress_UspA"/>
</dbReference>
<dbReference type="InterPro" id="IPR014729">
    <property type="entry name" value="Rossmann-like_a/b/a_fold"/>
</dbReference>
<reference evidence="4" key="2">
    <citation type="submission" date="2019-11" db="UniProtKB">
        <authorList>
            <consortium name="WormBaseParasite"/>
        </authorList>
    </citation>
    <scope>IDENTIFICATION</scope>
</reference>
<gene>
    <name evidence="2" type="ORF">MCOS_LOCUS3248</name>
</gene>
<dbReference type="EMBL" id="UXSR01000694">
    <property type="protein sequence ID" value="VDD77245.1"/>
    <property type="molecule type" value="Genomic_DNA"/>
</dbReference>
<protein>
    <submittedName>
        <fullName evidence="4">Usp domain-containing protein</fullName>
    </submittedName>
</protein>
<dbReference type="Pfam" id="PF00582">
    <property type="entry name" value="Usp"/>
    <property type="match status" value="1"/>
</dbReference>
<dbReference type="WBParaSite" id="MCU_010564-RA">
    <property type="protein sequence ID" value="MCU_010564-RA"/>
    <property type="gene ID" value="MCU_010564"/>
</dbReference>
<reference evidence="2 3" key="1">
    <citation type="submission" date="2018-10" db="EMBL/GenBank/DDBJ databases">
        <authorList>
            <consortium name="Pathogen Informatics"/>
        </authorList>
    </citation>
    <scope>NUCLEOTIDE SEQUENCE [LARGE SCALE GENOMIC DNA]</scope>
</reference>
<accession>A0A0R3U8N1</accession>
<evidence type="ECO:0000313" key="3">
    <source>
        <dbReference type="Proteomes" id="UP000267029"/>
    </source>
</evidence>
<dbReference type="AlphaFoldDB" id="A0A0R3U8N1"/>
<feature type="domain" description="UspA" evidence="1">
    <location>
        <begin position="3"/>
        <end position="150"/>
    </location>
</feature>
<proteinExistence type="predicted"/>
<dbReference type="OrthoDB" id="843225at2759"/>
<dbReference type="InterPro" id="IPR006016">
    <property type="entry name" value="UspA"/>
</dbReference>
<organism evidence="2 3">
    <name type="scientific">Mesocestoides corti</name>
    <name type="common">Flatworm</name>
    <dbReference type="NCBI Taxonomy" id="53468"/>
    <lineage>
        <taxon>Eukaryota</taxon>
        <taxon>Metazoa</taxon>
        <taxon>Spiralia</taxon>
        <taxon>Lophotrochozoa</taxon>
        <taxon>Platyhelminthes</taxon>
        <taxon>Cestoda</taxon>
        <taxon>Eucestoda</taxon>
        <taxon>Cyclophyllidea</taxon>
        <taxon>Mesocestoididae</taxon>
        <taxon>Mesocestoides</taxon>
    </lineage>
</organism>
<dbReference type="PANTHER" id="PTHR46989:SF3">
    <property type="entry name" value="USPA DOMAIN-CONTAINING PROTEIN"/>
    <property type="match status" value="1"/>
</dbReference>